<dbReference type="NCBIfam" id="TIGR01730">
    <property type="entry name" value="RND_mfp"/>
    <property type="match status" value="1"/>
</dbReference>
<feature type="signal peptide" evidence="2">
    <location>
        <begin position="1"/>
        <end position="22"/>
    </location>
</feature>
<dbReference type="Pfam" id="PF25917">
    <property type="entry name" value="BSH_RND"/>
    <property type="match status" value="1"/>
</dbReference>
<evidence type="ECO:0000313" key="7">
    <source>
        <dbReference type="Proteomes" id="UP000261828"/>
    </source>
</evidence>
<organism evidence="6 7">
    <name type="scientific">Flagellimonas nanhaiensis</name>
    <dbReference type="NCBI Taxonomy" id="2292706"/>
    <lineage>
        <taxon>Bacteria</taxon>
        <taxon>Pseudomonadati</taxon>
        <taxon>Bacteroidota</taxon>
        <taxon>Flavobacteriia</taxon>
        <taxon>Flavobacteriales</taxon>
        <taxon>Flavobacteriaceae</taxon>
        <taxon>Flagellimonas</taxon>
    </lineage>
</organism>
<sequence length="362" mass="39110">MKNRYTYKTIFAVALMGLTVMACGSDAKSTQIDSEPVRVSVAEVAVGGESSILAGSGQIAAVNNATLSTRMMGHVEKLPIKIGQKIKKGDLLVSINNVDLKAKRAQVDASITEANAAYTNAKKDYERFTNLFKENSASQKELDDMTARFEMAKARLEAAHQMKNEVNSQFAYVNIRAPFNGVVTNTYVDEGDMANPGMPLVSVESPGSFEVEAKVDENKIGNIETGMNALVHIKALDTTLSGKVSELSASAQNTGGQYVMKVLLDHSEARILSGMYATIRLETDKEKNEEGILTVPSKALVHQGQLSGIYTVGQDNVALLRWLRLGDSYGDEVEVLSGLSKGEKYILSSDGKLFNGAKVTIQ</sequence>
<dbReference type="OrthoDB" id="9806939at2"/>
<comment type="similarity">
    <text evidence="1">Belongs to the membrane fusion protein (MFP) (TC 8.A.1) family.</text>
</comment>
<accession>A0A371JRH8</accession>
<dbReference type="Gene3D" id="2.40.30.170">
    <property type="match status" value="1"/>
</dbReference>
<evidence type="ECO:0000259" key="4">
    <source>
        <dbReference type="Pfam" id="PF25917"/>
    </source>
</evidence>
<comment type="caution">
    <text evidence="6">The sequence shown here is derived from an EMBL/GenBank/DDBJ whole genome shotgun (WGS) entry which is preliminary data.</text>
</comment>
<evidence type="ECO:0000256" key="1">
    <source>
        <dbReference type="ARBA" id="ARBA00009477"/>
    </source>
</evidence>
<feature type="domain" description="Multidrug resistance protein MdtA-like barrel-sandwich hybrid" evidence="4">
    <location>
        <begin position="64"/>
        <end position="198"/>
    </location>
</feature>
<feature type="chain" id="PRO_5016563405" evidence="2">
    <location>
        <begin position="23"/>
        <end position="362"/>
    </location>
</feature>
<dbReference type="Pfam" id="PF25876">
    <property type="entry name" value="HH_MFP_RND"/>
    <property type="match status" value="1"/>
</dbReference>
<keyword evidence="7" id="KW-1185">Reference proteome</keyword>
<dbReference type="InterPro" id="IPR058792">
    <property type="entry name" value="Beta-barrel_RND_2"/>
</dbReference>
<dbReference type="Pfam" id="PF25954">
    <property type="entry name" value="Beta-barrel_RND_2"/>
    <property type="match status" value="1"/>
</dbReference>
<evidence type="ECO:0000259" key="3">
    <source>
        <dbReference type="Pfam" id="PF25876"/>
    </source>
</evidence>
<dbReference type="PROSITE" id="PS51257">
    <property type="entry name" value="PROKAR_LIPOPROTEIN"/>
    <property type="match status" value="1"/>
</dbReference>
<dbReference type="RefSeq" id="WP_116184685.1">
    <property type="nucleotide sequence ID" value="NZ_QTJX01000002.1"/>
</dbReference>
<dbReference type="Gene3D" id="2.40.420.20">
    <property type="match status" value="1"/>
</dbReference>
<keyword evidence="2" id="KW-0732">Signal</keyword>
<dbReference type="InterPro" id="IPR058624">
    <property type="entry name" value="MdtA-like_HH"/>
</dbReference>
<dbReference type="Proteomes" id="UP000261828">
    <property type="component" value="Unassembled WGS sequence"/>
</dbReference>
<dbReference type="SUPFAM" id="SSF111369">
    <property type="entry name" value="HlyD-like secretion proteins"/>
    <property type="match status" value="1"/>
</dbReference>
<evidence type="ECO:0000259" key="5">
    <source>
        <dbReference type="Pfam" id="PF25954"/>
    </source>
</evidence>
<dbReference type="PANTHER" id="PTHR30469:SF15">
    <property type="entry name" value="HLYD FAMILY OF SECRETION PROTEINS"/>
    <property type="match status" value="1"/>
</dbReference>
<dbReference type="PANTHER" id="PTHR30469">
    <property type="entry name" value="MULTIDRUG RESISTANCE PROTEIN MDTA"/>
    <property type="match status" value="1"/>
</dbReference>
<dbReference type="EMBL" id="QTJX01000002">
    <property type="protein sequence ID" value="RDY60076.1"/>
    <property type="molecule type" value="Genomic_DNA"/>
</dbReference>
<evidence type="ECO:0000313" key="6">
    <source>
        <dbReference type="EMBL" id="RDY60076.1"/>
    </source>
</evidence>
<dbReference type="GO" id="GO:0015562">
    <property type="term" value="F:efflux transmembrane transporter activity"/>
    <property type="evidence" value="ECO:0007669"/>
    <property type="project" value="TreeGrafter"/>
</dbReference>
<proteinExistence type="inferred from homology"/>
<feature type="domain" description="CusB-like beta-barrel" evidence="5">
    <location>
        <begin position="211"/>
        <end position="283"/>
    </location>
</feature>
<dbReference type="Gene3D" id="1.10.287.470">
    <property type="entry name" value="Helix hairpin bin"/>
    <property type="match status" value="1"/>
</dbReference>
<dbReference type="Gene3D" id="2.40.50.100">
    <property type="match status" value="1"/>
</dbReference>
<dbReference type="GO" id="GO:1990281">
    <property type="term" value="C:efflux pump complex"/>
    <property type="evidence" value="ECO:0007669"/>
    <property type="project" value="TreeGrafter"/>
</dbReference>
<feature type="domain" description="Multidrug resistance protein MdtA-like alpha-helical hairpin" evidence="3">
    <location>
        <begin position="105"/>
        <end position="159"/>
    </location>
</feature>
<dbReference type="InterPro" id="IPR006143">
    <property type="entry name" value="RND_pump_MFP"/>
</dbReference>
<dbReference type="InterPro" id="IPR058625">
    <property type="entry name" value="MdtA-like_BSH"/>
</dbReference>
<protein>
    <submittedName>
        <fullName evidence="6">Efflux RND transporter periplasmic adaptor subunit</fullName>
    </submittedName>
</protein>
<name>A0A371JRH8_9FLAO</name>
<dbReference type="AlphaFoldDB" id="A0A371JRH8"/>
<evidence type="ECO:0000256" key="2">
    <source>
        <dbReference type="SAM" id="SignalP"/>
    </source>
</evidence>
<reference evidence="6 7" key="1">
    <citation type="submission" date="2018-08" db="EMBL/GenBank/DDBJ databases">
        <title>Muricauda nanhaiensis sp. nov., isolated from seawater of the South China Sea.</title>
        <authorList>
            <person name="Dang Y."/>
        </authorList>
    </citation>
    <scope>NUCLEOTIDE SEQUENCE [LARGE SCALE GENOMIC DNA]</scope>
    <source>
        <strain evidence="6 7">SM1704</strain>
    </source>
</reference>
<gene>
    <name evidence="6" type="ORF">DX873_12120</name>
</gene>